<dbReference type="InterPro" id="IPR002816">
    <property type="entry name" value="TraB/PrgY/GumN_fam"/>
</dbReference>
<evidence type="ECO:0000313" key="1">
    <source>
        <dbReference type="EMBL" id="NSL90183.1"/>
    </source>
</evidence>
<sequence length="293" mass="32941">MKTLFRKIAAITFTISGLVYGQTKAQAPKDNSLLWEISGNGLDKPSYLYGTMHLMCKGDFEIREKVKTAFNNTSSVVFEANLFDPAELADATAGFRAGTPLLQRISVKDYHVVDSILKAALDPAASLKQYDSSRLSVVQSAIATKGFSCQDLMMYEYELLKMAKKTNKTVNVFEKLKEQIVYFNNAYPDSFVIAQLKKLDIKKNQLETAKMVGYYRAEGLDMLYRHITNPESMTPQEAYWILNLRNNNWIAKMPAMMQKESNFFAVGAAHLGGEKGLIAQLRAKGYQVKPILN</sequence>
<dbReference type="PANTHER" id="PTHR40590">
    <property type="entry name" value="CYTOPLASMIC PROTEIN-RELATED"/>
    <property type="match status" value="1"/>
</dbReference>
<dbReference type="RefSeq" id="WP_127036676.1">
    <property type="nucleotide sequence ID" value="NZ_JAABOK010000005.1"/>
</dbReference>
<keyword evidence="2" id="KW-1185">Reference proteome</keyword>
<dbReference type="Proteomes" id="UP000281028">
    <property type="component" value="Unassembled WGS sequence"/>
</dbReference>
<dbReference type="CDD" id="cd14789">
    <property type="entry name" value="Tiki"/>
    <property type="match status" value="1"/>
</dbReference>
<organism evidence="1 2">
    <name type="scientific">Chitinophaga solisilvae</name>
    <dbReference type="NCBI Taxonomy" id="1233460"/>
    <lineage>
        <taxon>Bacteria</taxon>
        <taxon>Pseudomonadati</taxon>
        <taxon>Bacteroidota</taxon>
        <taxon>Chitinophagia</taxon>
        <taxon>Chitinophagales</taxon>
        <taxon>Chitinophagaceae</taxon>
        <taxon>Chitinophaga</taxon>
    </lineage>
</organism>
<name>A0A433WKV2_9BACT</name>
<dbReference type="OrthoDB" id="9798714at2"/>
<dbReference type="EMBL" id="RIAR02000001">
    <property type="protein sequence ID" value="NSL90183.1"/>
    <property type="molecule type" value="Genomic_DNA"/>
</dbReference>
<comment type="caution">
    <text evidence="1">The sequence shown here is derived from an EMBL/GenBank/DDBJ whole genome shotgun (WGS) entry which is preliminary data.</text>
</comment>
<dbReference type="Pfam" id="PF01963">
    <property type="entry name" value="TraB_PrgY_gumN"/>
    <property type="match status" value="1"/>
</dbReference>
<dbReference type="PANTHER" id="PTHR40590:SF1">
    <property type="entry name" value="CYTOPLASMIC PROTEIN"/>
    <property type="match status" value="1"/>
</dbReference>
<dbReference type="InterPro" id="IPR047111">
    <property type="entry name" value="YbaP-like"/>
</dbReference>
<reference evidence="1" key="1">
    <citation type="submission" date="2020-05" db="EMBL/GenBank/DDBJ databases">
        <title>Chitinophaga laudate sp. nov., isolated from a tropical peat swamp.</title>
        <authorList>
            <person name="Goh C.B.S."/>
            <person name="Lee M.S."/>
            <person name="Parimannan S."/>
            <person name="Pasbakhsh P."/>
            <person name="Yule C.M."/>
            <person name="Rajandas H."/>
            <person name="Loke S."/>
            <person name="Croft L."/>
            <person name="Tan J.B.L."/>
        </authorList>
    </citation>
    <scope>NUCLEOTIDE SEQUENCE</scope>
    <source>
        <strain evidence="1">Mgbs1</strain>
    </source>
</reference>
<gene>
    <name evidence="1" type="ORF">ECE50_025335</name>
</gene>
<accession>A0A433WKV2</accession>
<protein>
    <submittedName>
        <fullName evidence="1">TraB/GumN family protein</fullName>
    </submittedName>
</protein>
<dbReference type="AlphaFoldDB" id="A0A433WKV2"/>
<evidence type="ECO:0000313" key="2">
    <source>
        <dbReference type="Proteomes" id="UP000281028"/>
    </source>
</evidence>
<proteinExistence type="predicted"/>